<dbReference type="InterPro" id="IPR000792">
    <property type="entry name" value="Tscrpt_reg_LuxR_C"/>
</dbReference>
<dbReference type="Gene3D" id="1.10.10.10">
    <property type="entry name" value="Winged helix-like DNA-binding domain superfamily/Winged helix DNA-binding domain"/>
    <property type="match status" value="1"/>
</dbReference>
<evidence type="ECO:0000259" key="4">
    <source>
        <dbReference type="PROSITE" id="PS50043"/>
    </source>
</evidence>
<dbReference type="Pfam" id="PF00196">
    <property type="entry name" value="GerE"/>
    <property type="match status" value="1"/>
</dbReference>
<sequence>MNSHPHLPDSDPAHFLRIAGQGASLSTHADLWRWLQGDVQHLLAHEIMLIGWGDFRSGNLNFDIVSSLPGVRTQNCTTAMVAPVLSYLRDCWVAAQRTAFVLDVASFDELAQRHGSVITGMHSAVVHGIGDGKRTAERIFAAFSVQQPPAANAIGALRLLTPYIDTALRQMAPAPQRQAACTNDSVSRQVVKLLQLSERERQIMTWVAMGKTNPEIGCILSISEFTVKNHMKSIFGKLDVSNRAQAVAKLTRVDAYA</sequence>
<dbReference type="GO" id="GO:0006355">
    <property type="term" value="P:regulation of DNA-templated transcription"/>
    <property type="evidence" value="ECO:0007669"/>
    <property type="project" value="InterPro"/>
</dbReference>
<dbReference type="SMART" id="SM00421">
    <property type="entry name" value="HTH_LUXR"/>
    <property type="match status" value="1"/>
</dbReference>
<dbReference type="PROSITE" id="PS00622">
    <property type="entry name" value="HTH_LUXR_1"/>
    <property type="match status" value="1"/>
</dbReference>
<keyword evidence="1" id="KW-0805">Transcription regulation</keyword>
<name>A0A931H7R0_9BURK</name>
<organism evidence="5 6">
    <name type="scientific">Caenimonas aquaedulcis</name>
    <dbReference type="NCBI Taxonomy" id="2793270"/>
    <lineage>
        <taxon>Bacteria</taxon>
        <taxon>Pseudomonadati</taxon>
        <taxon>Pseudomonadota</taxon>
        <taxon>Betaproteobacteria</taxon>
        <taxon>Burkholderiales</taxon>
        <taxon>Comamonadaceae</taxon>
        <taxon>Caenimonas</taxon>
    </lineage>
</organism>
<evidence type="ECO:0000313" key="6">
    <source>
        <dbReference type="Proteomes" id="UP000651050"/>
    </source>
</evidence>
<evidence type="ECO:0000256" key="1">
    <source>
        <dbReference type="ARBA" id="ARBA00023015"/>
    </source>
</evidence>
<dbReference type="InterPro" id="IPR017470">
    <property type="entry name" value="Tscrpt_reg_EpsA"/>
</dbReference>
<dbReference type="PANTHER" id="PTHR44688">
    <property type="entry name" value="DNA-BINDING TRANSCRIPTIONAL ACTIVATOR DEVR_DOSR"/>
    <property type="match status" value="1"/>
</dbReference>
<comment type="caution">
    <text evidence="5">The sequence shown here is derived from an EMBL/GenBank/DDBJ whole genome shotgun (WGS) entry which is preliminary data.</text>
</comment>
<dbReference type="PROSITE" id="PS50043">
    <property type="entry name" value="HTH_LUXR_2"/>
    <property type="match status" value="1"/>
</dbReference>
<evidence type="ECO:0000313" key="5">
    <source>
        <dbReference type="EMBL" id="MBG9390073.1"/>
    </source>
</evidence>
<accession>A0A931H7R0</accession>
<dbReference type="PRINTS" id="PR00038">
    <property type="entry name" value="HTHLUXR"/>
</dbReference>
<evidence type="ECO:0000256" key="2">
    <source>
        <dbReference type="ARBA" id="ARBA00023125"/>
    </source>
</evidence>
<dbReference type="CDD" id="cd06170">
    <property type="entry name" value="LuxR_C_like"/>
    <property type="match status" value="1"/>
</dbReference>
<dbReference type="Proteomes" id="UP000651050">
    <property type="component" value="Unassembled WGS sequence"/>
</dbReference>
<gene>
    <name evidence="5" type="ORF">I5803_18740</name>
</gene>
<protein>
    <recommendedName>
        <fullName evidence="4">HTH luxR-type domain-containing protein</fullName>
    </recommendedName>
</protein>
<dbReference type="EMBL" id="JADWYS010000001">
    <property type="protein sequence ID" value="MBG9390073.1"/>
    <property type="molecule type" value="Genomic_DNA"/>
</dbReference>
<keyword evidence="6" id="KW-1185">Reference proteome</keyword>
<dbReference type="NCBIfam" id="TIGR03020">
    <property type="entry name" value="EpsA"/>
    <property type="match status" value="1"/>
</dbReference>
<dbReference type="SUPFAM" id="SSF46894">
    <property type="entry name" value="C-terminal effector domain of the bipartite response regulators"/>
    <property type="match status" value="1"/>
</dbReference>
<keyword evidence="3" id="KW-0804">Transcription</keyword>
<dbReference type="InterPro" id="IPR016032">
    <property type="entry name" value="Sig_transdc_resp-reg_C-effctor"/>
</dbReference>
<reference evidence="5" key="1">
    <citation type="submission" date="2020-11" db="EMBL/GenBank/DDBJ databases">
        <title>Bacterial whole genome sequence for Caenimonas sp. DR4.4.</title>
        <authorList>
            <person name="Le V."/>
            <person name="Ko S.-R."/>
            <person name="Ahn C.-Y."/>
            <person name="Oh H.-M."/>
        </authorList>
    </citation>
    <scope>NUCLEOTIDE SEQUENCE</scope>
    <source>
        <strain evidence="5">DR4.4</strain>
    </source>
</reference>
<feature type="domain" description="HTH luxR-type" evidence="4">
    <location>
        <begin position="189"/>
        <end position="254"/>
    </location>
</feature>
<keyword evidence="2" id="KW-0238">DNA-binding</keyword>
<dbReference type="AlphaFoldDB" id="A0A931H7R0"/>
<dbReference type="RefSeq" id="WP_196987833.1">
    <property type="nucleotide sequence ID" value="NZ_JADWYS010000001.1"/>
</dbReference>
<evidence type="ECO:0000256" key="3">
    <source>
        <dbReference type="ARBA" id="ARBA00023163"/>
    </source>
</evidence>
<dbReference type="PANTHER" id="PTHR44688:SF16">
    <property type="entry name" value="DNA-BINDING TRANSCRIPTIONAL ACTIVATOR DEVR_DOSR"/>
    <property type="match status" value="1"/>
</dbReference>
<dbReference type="GO" id="GO:0003677">
    <property type="term" value="F:DNA binding"/>
    <property type="evidence" value="ECO:0007669"/>
    <property type="project" value="UniProtKB-KW"/>
</dbReference>
<dbReference type="InterPro" id="IPR036388">
    <property type="entry name" value="WH-like_DNA-bd_sf"/>
</dbReference>
<proteinExistence type="predicted"/>